<evidence type="ECO:0000313" key="2">
    <source>
        <dbReference type="Proteomes" id="UP000809243"/>
    </source>
</evidence>
<proteinExistence type="predicted"/>
<gene>
    <name evidence="1" type="ORF">JW744_04160</name>
</gene>
<name>A0A938YXH8_9ARCH</name>
<dbReference type="Proteomes" id="UP000809243">
    <property type="component" value="Unassembled WGS sequence"/>
</dbReference>
<sequence>MAMRKAYVREMKHVWKAMRKNPKLRWAYARMAMGRDERRALNFYSAKLGIPAENVRSAYARMRNTMGRKQAVQQTVAMLKEIDEIAEALNLHSTPWLRENLKHRKPEDVLQDLQQQAQQQGLAA</sequence>
<reference evidence="1" key="1">
    <citation type="submission" date="2021-01" db="EMBL/GenBank/DDBJ databases">
        <title>Active Sulfur Cycling in an Early Earth Analoge.</title>
        <authorList>
            <person name="Hahn C.R."/>
            <person name="Youssef N.H."/>
            <person name="Elshahed M."/>
        </authorList>
    </citation>
    <scope>NUCLEOTIDE SEQUENCE</scope>
    <source>
        <strain evidence="1">Zod_Metabat.1151</strain>
    </source>
</reference>
<accession>A0A938YXH8</accession>
<comment type="caution">
    <text evidence="1">The sequence shown here is derived from an EMBL/GenBank/DDBJ whole genome shotgun (WGS) entry which is preliminary data.</text>
</comment>
<protein>
    <submittedName>
        <fullName evidence="1">Uncharacterized protein</fullName>
    </submittedName>
</protein>
<evidence type="ECO:0000313" key="1">
    <source>
        <dbReference type="EMBL" id="MBN2067635.1"/>
    </source>
</evidence>
<dbReference type="EMBL" id="JAFGDB010000071">
    <property type="protein sequence ID" value="MBN2067635.1"/>
    <property type="molecule type" value="Genomic_DNA"/>
</dbReference>
<dbReference type="AlphaFoldDB" id="A0A938YXH8"/>
<organism evidence="1 2">
    <name type="scientific">Candidatus Iainarchaeum sp</name>
    <dbReference type="NCBI Taxonomy" id="3101447"/>
    <lineage>
        <taxon>Archaea</taxon>
        <taxon>Candidatus Iainarchaeota</taxon>
        <taxon>Candidatus Iainarchaeia</taxon>
        <taxon>Candidatus Iainarchaeales</taxon>
        <taxon>Candidatus Iainarchaeaceae</taxon>
        <taxon>Candidatus Iainarchaeum</taxon>
    </lineage>
</organism>